<organism evidence="6 7">
    <name type="scientific">Cirrhinus mrigala</name>
    <name type="common">Mrigala</name>
    <dbReference type="NCBI Taxonomy" id="683832"/>
    <lineage>
        <taxon>Eukaryota</taxon>
        <taxon>Metazoa</taxon>
        <taxon>Chordata</taxon>
        <taxon>Craniata</taxon>
        <taxon>Vertebrata</taxon>
        <taxon>Euteleostomi</taxon>
        <taxon>Actinopterygii</taxon>
        <taxon>Neopterygii</taxon>
        <taxon>Teleostei</taxon>
        <taxon>Ostariophysi</taxon>
        <taxon>Cypriniformes</taxon>
        <taxon>Cyprinidae</taxon>
        <taxon>Labeoninae</taxon>
        <taxon>Labeonini</taxon>
        <taxon>Cirrhinus</taxon>
    </lineage>
</organism>
<keyword evidence="3" id="KW-0597">Phosphoprotein</keyword>
<keyword evidence="7" id="KW-1185">Reference proteome</keyword>
<keyword evidence="4" id="KW-1015">Disulfide bond</keyword>
<dbReference type="InterPro" id="IPR007110">
    <property type="entry name" value="Ig-like_dom"/>
</dbReference>
<dbReference type="PANTHER" id="PTHR35971">
    <property type="entry name" value="SI:DKEY-31G6.6"/>
    <property type="match status" value="1"/>
</dbReference>
<comment type="caution">
    <text evidence="6">The sequence shown here is derived from an EMBL/GenBank/DDBJ whole genome shotgun (WGS) entry which is preliminary data.</text>
</comment>
<evidence type="ECO:0000259" key="5">
    <source>
        <dbReference type="PROSITE" id="PS50835"/>
    </source>
</evidence>
<dbReference type="PROSITE" id="PS50835">
    <property type="entry name" value="IG_LIKE"/>
    <property type="match status" value="2"/>
</dbReference>
<dbReference type="SUPFAM" id="SSF48726">
    <property type="entry name" value="Immunoglobulin"/>
    <property type="match status" value="2"/>
</dbReference>
<dbReference type="Gene3D" id="2.60.40.10">
    <property type="entry name" value="Immunoglobulins"/>
    <property type="match status" value="2"/>
</dbReference>
<name>A0ABD0QIS9_CIRMR</name>
<protein>
    <recommendedName>
        <fullName evidence="5">Ig-like domain-containing protein</fullName>
    </recommendedName>
</protein>
<dbReference type="InterPro" id="IPR013098">
    <property type="entry name" value="Ig_I-set"/>
</dbReference>
<evidence type="ECO:0000313" key="6">
    <source>
        <dbReference type="EMBL" id="KAL0186143.1"/>
    </source>
</evidence>
<proteinExistence type="predicted"/>
<feature type="non-terminal residue" evidence="6">
    <location>
        <position position="177"/>
    </location>
</feature>
<accession>A0ABD0QIS9</accession>
<dbReference type="SMART" id="SM00408">
    <property type="entry name" value="IGc2"/>
    <property type="match status" value="2"/>
</dbReference>
<comment type="subcellular location">
    <subcellularLocation>
        <location evidence="1">Cytoplasm</location>
    </subcellularLocation>
</comment>
<dbReference type="Pfam" id="PF07679">
    <property type="entry name" value="I-set"/>
    <property type="match status" value="2"/>
</dbReference>
<dbReference type="FunFam" id="2.60.40.10:FF:000228">
    <property type="entry name" value="obscurin isoform X4"/>
    <property type="match status" value="1"/>
</dbReference>
<dbReference type="PANTHER" id="PTHR35971:SF5">
    <property type="entry name" value="OBSCURIN LIKE CYTOSKELETAL ADAPTOR 1"/>
    <property type="match status" value="1"/>
</dbReference>
<dbReference type="AlphaFoldDB" id="A0ABD0QIS9"/>
<sequence>HPLFFTEELQNQDVEEDKTAILCCELSKSGVSVQWKKGTVLLKPSKKHEIKEDGRKLQLQIHELTAQDSGAYKCCAGSLVSTASLVVKGKPLFFSEELKNQQAEECKTAILCCELSKPGVSVQWKKGTVLLKPSKKYELKQDGCKLQLRINELTAQDSGAYKCYAGSLVSTCSLTVK</sequence>
<dbReference type="Proteomes" id="UP001529510">
    <property type="component" value="Unassembled WGS sequence"/>
</dbReference>
<keyword evidence="2" id="KW-0963">Cytoplasm</keyword>
<dbReference type="InterPro" id="IPR036179">
    <property type="entry name" value="Ig-like_dom_sf"/>
</dbReference>
<reference evidence="6 7" key="1">
    <citation type="submission" date="2024-05" db="EMBL/GenBank/DDBJ databases">
        <title>Genome sequencing and assembly of Indian major carp, Cirrhinus mrigala (Hamilton, 1822).</title>
        <authorList>
            <person name="Mohindra V."/>
            <person name="Chowdhury L.M."/>
            <person name="Lal K."/>
            <person name="Jena J.K."/>
        </authorList>
    </citation>
    <scope>NUCLEOTIDE SEQUENCE [LARGE SCALE GENOMIC DNA]</scope>
    <source>
        <strain evidence="6">CM1030</strain>
        <tissue evidence="6">Blood</tissue>
    </source>
</reference>
<evidence type="ECO:0000256" key="2">
    <source>
        <dbReference type="ARBA" id="ARBA00022490"/>
    </source>
</evidence>
<dbReference type="EMBL" id="JAMKFB020000008">
    <property type="protein sequence ID" value="KAL0186143.1"/>
    <property type="molecule type" value="Genomic_DNA"/>
</dbReference>
<dbReference type="InterPro" id="IPR052385">
    <property type="entry name" value="Obscurin/Obscurin-like_Reg"/>
</dbReference>
<dbReference type="InterPro" id="IPR003598">
    <property type="entry name" value="Ig_sub2"/>
</dbReference>
<evidence type="ECO:0000313" key="7">
    <source>
        <dbReference type="Proteomes" id="UP001529510"/>
    </source>
</evidence>
<dbReference type="SMART" id="SM00409">
    <property type="entry name" value="IG"/>
    <property type="match status" value="2"/>
</dbReference>
<dbReference type="FunFam" id="2.60.40.10:FF:000214">
    <property type="entry name" value="titin isoform X1"/>
    <property type="match status" value="1"/>
</dbReference>
<feature type="domain" description="Ig-like" evidence="5">
    <location>
        <begin position="2"/>
        <end position="86"/>
    </location>
</feature>
<dbReference type="GO" id="GO:0005737">
    <property type="term" value="C:cytoplasm"/>
    <property type="evidence" value="ECO:0007669"/>
    <property type="project" value="UniProtKB-SubCell"/>
</dbReference>
<feature type="non-terminal residue" evidence="6">
    <location>
        <position position="1"/>
    </location>
</feature>
<dbReference type="InterPro" id="IPR013783">
    <property type="entry name" value="Ig-like_fold"/>
</dbReference>
<dbReference type="InterPro" id="IPR003599">
    <property type="entry name" value="Ig_sub"/>
</dbReference>
<evidence type="ECO:0000256" key="3">
    <source>
        <dbReference type="ARBA" id="ARBA00022553"/>
    </source>
</evidence>
<feature type="domain" description="Ig-like" evidence="5">
    <location>
        <begin position="91"/>
        <end position="175"/>
    </location>
</feature>
<evidence type="ECO:0000256" key="4">
    <source>
        <dbReference type="ARBA" id="ARBA00023157"/>
    </source>
</evidence>
<evidence type="ECO:0000256" key="1">
    <source>
        <dbReference type="ARBA" id="ARBA00004496"/>
    </source>
</evidence>
<gene>
    <name evidence="6" type="ORF">M9458_017813</name>
</gene>